<dbReference type="PROSITE" id="PS50887">
    <property type="entry name" value="GGDEF"/>
    <property type="match status" value="1"/>
</dbReference>
<dbReference type="GO" id="GO:0005886">
    <property type="term" value="C:plasma membrane"/>
    <property type="evidence" value="ECO:0007669"/>
    <property type="project" value="TreeGrafter"/>
</dbReference>
<dbReference type="SMART" id="SM00267">
    <property type="entry name" value="GGDEF"/>
    <property type="match status" value="1"/>
</dbReference>
<dbReference type="AlphaFoldDB" id="A0A1I3AVG3"/>
<feature type="domain" description="GGDEF" evidence="1">
    <location>
        <begin position="27"/>
        <end position="160"/>
    </location>
</feature>
<dbReference type="Proteomes" id="UP000199287">
    <property type="component" value="Unassembled WGS sequence"/>
</dbReference>
<dbReference type="InterPro" id="IPR029787">
    <property type="entry name" value="Nucleotide_cyclase"/>
</dbReference>
<dbReference type="InterPro" id="IPR000160">
    <property type="entry name" value="GGDEF_dom"/>
</dbReference>
<dbReference type="OrthoDB" id="9804955at2"/>
<name>A0A1I3AVG3_9FIRM</name>
<dbReference type="NCBIfam" id="TIGR00254">
    <property type="entry name" value="GGDEF"/>
    <property type="match status" value="1"/>
</dbReference>
<dbReference type="CDD" id="cd01949">
    <property type="entry name" value="GGDEF"/>
    <property type="match status" value="1"/>
</dbReference>
<proteinExistence type="predicted"/>
<dbReference type="Pfam" id="PF00990">
    <property type="entry name" value="GGDEF"/>
    <property type="match status" value="1"/>
</dbReference>
<keyword evidence="3" id="KW-1185">Reference proteome</keyword>
<dbReference type="GO" id="GO:0043709">
    <property type="term" value="P:cell adhesion involved in single-species biofilm formation"/>
    <property type="evidence" value="ECO:0007669"/>
    <property type="project" value="TreeGrafter"/>
</dbReference>
<dbReference type="Gene3D" id="3.30.70.270">
    <property type="match status" value="1"/>
</dbReference>
<protein>
    <submittedName>
        <fullName evidence="2">Diguanylate cyclase (GGDEF) domain-containing protein</fullName>
    </submittedName>
</protein>
<organism evidence="2 3">
    <name type="scientific">Tindallia magadiensis</name>
    <dbReference type="NCBI Taxonomy" id="69895"/>
    <lineage>
        <taxon>Bacteria</taxon>
        <taxon>Bacillati</taxon>
        <taxon>Bacillota</taxon>
        <taxon>Clostridia</taxon>
        <taxon>Peptostreptococcales</taxon>
        <taxon>Tindalliaceae</taxon>
        <taxon>Tindallia</taxon>
    </lineage>
</organism>
<evidence type="ECO:0000259" key="1">
    <source>
        <dbReference type="PROSITE" id="PS50887"/>
    </source>
</evidence>
<gene>
    <name evidence="2" type="ORF">SAMN05192551_101431</name>
</gene>
<dbReference type="STRING" id="69895.SAMN05192551_101431"/>
<dbReference type="InterPro" id="IPR050469">
    <property type="entry name" value="Diguanylate_Cyclase"/>
</dbReference>
<dbReference type="SUPFAM" id="SSF55073">
    <property type="entry name" value="Nucleotide cyclase"/>
    <property type="match status" value="1"/>
</dbReference>
<dbReference type="GO" id="GO:1902201">
    <property type="term" value="P:negative regulation of bacterial-type flagellum-dependent cell motility"/>
    <property type="evidence" value="ECO:0007669"/>
    <property type="project" value="TreeGrafter"/>
</dbReference>
<sequence>MIKTIEGFMTDKEFYHHLQNEILTFSKEIVLVKINIDDFETVNRFYGEYVGDQVIRNTAKMLVENLREDDLVCRTHKDEFLVMMPDTSRETGNILMEEIRNFRSEHTMMVGEKSLKIRFSAGISSFPHNGKTKEALIEAVDKALVKAKTLGKNRICIAVRDDWVEKRVCITKEMALKLREIASKRNKTESGLIREWLEEMLEKDNV</sequence>
<evidence type="ECO:0000313" key="3">
    <source>
        <dbReference type="Proteomes" id="UP000199287"/>
    </source>
</evidence>
<dbReference type="RefSeq" id="WP_093369157.1">
    <property type="nucleotide sequence ID" value="NZ_FOQA01000001.1"/>
</dbReference>
<accession>A0A1I3AVG3</accession>
<dbReference type="EMBL" id="FOQA01000001">
    <property type="protein sequence ID" value="SFH54088.1"/>
    <property type="molecule type" value="Genomic_DNA"/>
</dbReference>
<reference evidence="3" key="1">
    <citation type="submission" date="2016-10" db="EMBL/GenBank/DDBJ databases">
        <authorList>
            <person name="Varghese N."/>
            <person name="Submissions S."/>
        </authorList>
    </citation>
    <scope>NUCLEOTIDE SEQUENCE [LARGE SCALE GENOMIC DNA]</scope>
    <source>
        <strain evidence="3">Z-7934</strain>
    </source>
</reference>
<dbReference type="InterPro" id="IPR043128">
    <property type="entry name" value="Rev_trsase/Diguanyl_cyclase"/>
</dbReference>
<dbReference type="PANTHER" id="PTHR45138:SF9">
    <property type="entry name" value="DIGUANYLATE CYCLASE DGCM-RELATED"/>
    <property type="match status" value="1"/>
</dbReference>
<dbReference type="PANTHER" id="PTHR45138">
    <property type="entry name" value="REGULATORY COMPONENTS OF SENSORY TRANSDUCTION SYSTEM"/>
    <property type="match status" value="1"/>
</dbReference>
<dbReference type="GO" id="GO:0052621">
    <property type="term" value="F:diguanylate cyclase activity"/>
    <property type="evidence" value="ECO:0007669"/>
    <property type="project" value="TreeGrafter"/>
</dbReference>
<evidence type="ECO:0000313" key="2">
    <source>
        <dbReference type="EMBL" id="SFH54088.1"/>
    </source>
</evidence>